<keyword evidence="5 7" id="KW-0496">Mitochondrion</keyword>
<comment type="subcellular location">
    <subcellularLocation>
        <location evidence="1">Mitochondrion inner membrane</location>
        <topology evidence="1">Single-pass membrane protein</topology>
    </subcellularLocation>
</comment>
<evidence type="ECO:0000313" key="11">
    <source>
        <dbReference type="EMBL" id="KAL2103913.1"/>
    </source>
</evidence>
<dbReference type="EMBL" id="JBHFQA010000001">
    <property type="protein sequence ID" value="KAL2103913.1"/>
    <property type="molecule type" value="Genomic_DNA"/>
</dbReference>
<dbReference type="AlphaFoldDB" id="A0ABD1KXM5"/>
<evidence type="ECO:0000256" key="1">
    <source>
        <dbReference type="ARBA" id="ARBA00004434"/>
    </source>
</evidence>
<keyword evidence="12" id="KW-1185">Reference proteome</keyword>
<keyword evidence="3" id="KW-0999">Mitochondrion inner membrane</keyword>
<feature type="domain" description="Letm1 RBD" evidence="10">
    <location>
        <begin position="130"/>
        <end position="316"/>
    </location>
</feature>
<feature type="domain" description="CARD" evidence="9">
    <location>
        <begin position="1"/>
        <end position="60"/>
    </location>
</feature>
<keyword evidence="4 8" id="KW-1133">Transmembrane helix</keyword>
<evidence type="ECO:0000259" key="10">
    <source>
        <dbReference type="PROSITE" id="PS51758"/>
    </source>
</evidence>
<evidence type="ECO:0000256" key="5">
    <source>
        <dbReference type="ARBA" id="ARBA00023128"/>
    </source>
</evidence>
<name>A0ABD1KXM5_9TELE</name>
<evidence type="ECO:0000313" key="12">
    <source>
        <dbReference type="Proteomes" id="UP001591681"/>
    </source>
</evidence>
<dbReference type="InterPro" id="IPR011029">
    <property type="entry name" value="DEATH-like_dom_sf"/>
</dbReference>
<sequence length="316" mass="36791">MAAAFVDERRTELISRVTEVMPIADQLLPQTVFGQETYDNIDAAATRFRRLLQDAKEVRKIKTRMLSNNTDRWDLPYREMEKLRRFRRDMIKAIPLLVISIPPFANYVVFLLMYLFPRHFLIQHFWTPQQLVEFQTVYHSLRAQSYKPVLDALMQAAPSVKDSHLRSRLRELCEKVQSGGHPLVSEVHALRSLFAGSNLELKSLYAGHMKQLCSLLFLTSYVPSPLVARRLHSHAVELMHLDRALAHLELHHLSDAEIKQACYTRGVNAHSLSSSQCREWLVQWLRFSIQLKESETSLYLHSMVLLTTNYPQLHHH</sequence>
<keyword evidence="2 8" id="KW-0812">Transmembrane</keyword>
<evidence type="ECO:0000256" key="7">
    <source>
        <dbReference type="PROSITE-ProRule" id="PRU01094"/>
    </source>
</evidence>
<evidence type="ECO:0000259" key="9">
    <source>
        <dbReference type="PROSITE" id="PS50209"/>
    </source>
</evidence>
<dbReference type="Proteomes" id="UP001591681">
    <property type="component" value="Unassembled WGS sequence"/>
</dbReference>
<evidence type="ECO:0000256" key="6">
    <source>
        <dbReference type="ARBA" id="ARBA00023136"/>
    </source>
</evidence>
<dbReference type="Pfam" id="PF07766">
    <property type="entry name" value="LETM1_RBD"/>
    <property type="match status" value="1"/>
</dbReference>
<dbReference type="GO" id="GO:0005743">
    <property type="term" value="C:mitochondrial inner membrane"/>
    <property type="evidence" value="ECO:0007669"/>
    <property type="project" value="UniProtKB-SubCell"/>
</dbReference>
<evidence type="ECO:0008006" key="13">
    <source>
        <dbReference type="Google" id="ProtNLM"/>
    </source>
</evidence>
<dbReference type="PROSITE" id="PS51758">
    <property type="entry name" value="LETM1_RBD"/>
    <property type="match status" value="1"/>
</dbReference>
<dbReference type="InterPro" id="IPR033122">
    <property type="entry name" value="LETM1-like_RBD"/>
</dbReference>
<dbReference type="Gene3D" id="1.10.533.10">
    <property type="entry name" value="Death Domain, Fas"/>
    <property type="match status" value="1"/>
</dbReference>
<dbReference type="PANTHER" id="PTHR14009">
    <property type="entry name" value="LEUCINE ZIPPER-EF-HAND CONTAINING TRANSMEMBRANE PROTEIN"/>
    <property type="match status" value="1"/>
</dbReference>
<gene>
    <name evidence="11" type="ORF">ACEWY4_000781</name>
</gene>
<feature type="transmembrane region" description="Helical" evidence="8">
    <location>
        <begin position="93"/>
        <end position="116"/>
    </location>
</feature>
<evidence type="ECO:0000256" key="3">
    <source>
        <dbReference type="ARBA" id="ARBA00022792"/>
    </source>
</evidence>
<dbReference type="InterPro" id="IPR001315">
    <property type="entry name" value="CARD"/>
</dbReference>
<comment type="caution">
    <text evidence="11">The sequence shown here is derived from an EMBL/GenBank/DDBJ whole genome shotgun (WGS) entry which is preliminary data.</text>
</comment>
<organism evidence="11 12">
    <name type="scientific">Coilia grayii</name>
    <name type="common">Gray's grenadier anchovy</name>
    <dbReference type="NCBI Taxonomy" id="363190"/>
    <lineage>
        <taxon>Eukaryota</taxon>
        <taxon>Metazoa</taxon>
        <taxon>Chordata</taxon>
        <taxon>Craniata</taxon>
        <taxon>Vertebrata</taxon>
        <taxon>Euteleostomi</taxon>
        <taxon>Actinopterygii</taxon>
        <taxon>Neopterygii</taxon>
        <taxon>Teleostei</taxon>
        <taxon>Clupei</taxon>
        <taxon>Clupeiformes</taxon>
        <taxon>Clupeoidei</taxon>
        <taxon>Engraulidae</taxon>
        <taxon>Coilinae</taxon>
        <taxon>Coilia</taxon>
    </lineage>
</organism>
<proteinExistence type="predicted"/>
<keyword evidence="6 8" id="KW-0472">Membrane</keyword>
<accession>A0ABD1KXM5</accession>
<protein>
    <recommendedName>
        <fullName evidence="13">Letm1 RBD domain-containing protein</fullName>
    </recommendedName>
</protein>
<evidence type="ECO:0000256" key="4">
    <source>
        <dbReference type="ARBA" id="ARBA00022989"/>
    </source>
</evidence>
<dbReference type="PROSITE" id="PS50209">
    <property type="entry name" value="CARD"/>
    <property type="match status" value="1"/>
</dbReference>
<evidence type="ECO:0000256" key="8">
    <source>
        <dbReference type="SAM" id="Phobius"/>
    </source>
</evidence>
<reference evidence="11 12" key="1">
    <citation type="submission" date="2024-09" db="EMBL/GenBank/DDBJ databases">
        <title>A chromosome-level genome assembly of Gray's grenadier anchovy, Coilia grayii.</title>
        <authorList>
            <person name="Fu Z."/>
        </authorList>
    </citation>
    <scope>NUCLEOTIDE SEQUENCE [LARGE SCALE GENOMIC DNA]</scope>
    <source>
        <strain evidence="11">G4</strain>
        <tissue evidence="11">Muscle</tissue>
    </source>
</reference>
<dbReference type="InterPro" id="IPR044202">
    <property type="entry name" value="LETM1/MDM38-like"/>
</dbReference>
<dbReference type="PANTHER" id="PTHR14009:SF13">
    <property type="entry name" value="LETM1 DOMAIN-CONTAINING PROTEIN 1"/>
    <property type="match status" value="1"/>
</dbReference>
<evidence type="ECO:0000256" key="2">
    <source>
        <dbReference type="ARBA" id="ARBA00022692"/>
    </source>
</evidence>